<keyword evidence="7 8" id="KW-0862">Zinc</keyword>
<keyword evidence="9" id="KW-0175">Coiled coil</keyword>
<dbReference type="Gene3D" id="3.30.40.10">
    <property type="entry name" value="Zinc/RING finger domain, C3HC4 (zinc finger)"/>
    <property type="match status" value="1"/>
</dbReference>
<dbReference type="PROSITE" id="PS00518">
    <property type="entry name" value="ZF_RING_1"/>
    <property type="match status" value="1"/>
</dbReference>
<evidence type="ECO:0000313" key="13">
    <source>
        <dbReference type="Proteomes" id="UP000694925"/>
    </source>
</evidence>
<dbReference type="PANTHER" id="PTHR13139:SF54">
    <property type="entry name" value="RING-TYPE E3 UBIQUITIN TRANSFERASE"/>
    <property type="match status" value="1"/>
</dbReference>
<dbReference type="InterPro" id="IPR041523">
    <property type="entry name" value="ROQ_II"/>
</dbReference>
<dbReference type="InterPro" id="IPR048575">
    <property type="entry name" value="Roquin_1_2-like_ROQ"/>
</dbReference>
<keyword evidence="13" id="KW-1185">Reference proteome</keyword>
<dbReference type="GO" id="GO:0035613">
    <property type="term" value="F:RNA stem-loop binding"/>
    <property type="evidence" value="ECO:0007669"/>
    <property type="project" value="TreeGrafter"/>
</dbReference>
<dbReference type="GO" id="GO:0008270">
    <property type="term" value="F:zinc ion binding"/>
    <property type="evidence" value="ECO:0007669"/>
    <property type="project" value="UniProtKB-KW"/>
</dbReference>
<dbReference type="GO" id="GO:0000932">
    <property type="term" value="C:P-body"/>
    <property type="evidence" value="ECO:0007669"/>
    <property type="project" value="UniProtKB-SubCell"/>
</dbReference>
<evidence type="ECO:0000256" key="8">
    <source>
        <dbReference type="PROSITE-ProRule" id="PRU00723"/>
    </source>
</evidence>
<dbReference type="FunFam" id="1.20.120.1790:FF:000001">
    <property type="entry name" value="roquin-1 isoform X1"/>
    <property type="match status" value="1"/>
</dbReference>
<dbReference type="FunFam" id="3.30.40.10:FF:000047">
    <property type="entry name" value="Roquin-2 isoform 1"/>
    <property type="match status" value="1"/>
</dbReference>
<evidence type="ECO:0000256" key="9">
    <source>
        <dbReference type="SAM" id="Coils"/>
    </source>
</evidence>
<organism evidence="13 14">
    <name type="scientific">Ceratina calcarata</name>
    <dbReference type="NCBI Taxonomy" id="156304"/>
    <lineage>
        <taxon>Eukaryota</taxon>
        <taxon>Metazoa</taxon>
        <taxon>Ecdysozoa</taxon>
        <taxon>Arthropoda</taxon>
        <taxon>Hexapoda</taxon>
        <taxon>Insecta</taxon>
        <taxon>Pterygota</taxon>
        <taxon>Neoptera</taxon>
        <taxon>Endopterygota</taxon>
        <taxon>Hymenoptera</taxon>
        <taxon>Apocrita</taxon>
        <taxon>Aculeata</taxon>
        <taxon>Apoidea</taxon>
        <taxon>Anthophila</taxon>
        <taxon>Apidae</taxon>
        <taxon>Ceratina</taxon>
        <taxon>Zadontomerus</taxon>
    </lineage>
</organism>
<keyword evidence="6 8" id="KW-0863">Zinc-finger</keyword>
<evidence type="ECO:0000256" key="7">
    <source>
        <dbReference type="ARBA" id="ARBA00022833"/>
    </source>
</evidence>
<dbReference type="Pfam" id="PF21206">
    <property type="entry name" value="Roquin_1_2-like_ROQ"/>
    <property type="match status" value="1"/>
</dbReference>
<dbReference type="GO" id="GO:0003729">
    <property type="term" value="F:mRNA binding"/>
    <property type="evidence" value="ECO:0007669"/>
    <property type="project" value="TreeGrafter"/>
</dbReference>
<reference evidence="14" key="1">
    <citation type="submission" date="2025-08" db="UniProtKB">
        <authorList>
            <consortium name="RefSeq"/>
        </authorList>
    </citation>
    <scope>IDENTIFICATION</scope>
    <source>
        <tissue evidence="14">Whole body</tissue>
    </source>
</reference>
<dbReference type="GO" id="GO:0000288">
    <property type="term" value="P:nuclear-transcribed mRNA catabolic process, deadenylation-dependent decay"/>
    <property type="evidence" value="ECO:0007669"/>
    <property type="project" value="TreeGrafter"/>
</dbReference>
<feature type="coiled-coil region" evidence="9">
    <location>
        <begin position="801"/>
        <end position="828"/>
    </location>
</feature>
<evidence type="ECO:0000256" key="3">
    <source>
        <dbReference type="ARBA" id="ARBA00012483"/>
    </source>
</evidence>
<dbReference type="GO" id="GO:0003725">
    <property type="term" value="F:double-stranded RNA binding"/>
    <property type="evidence" value="ECO:0007669"/>
    <property type="project" value="TreeGrafter"/>
</dbReference>
<gene>
    <name evidence="14" type="primary">LOC108632455</name>
</gene>
<dbReference type="InterPro" id="IPR001841">
    <property type="entry name" value="Znf_RING"/>
</dbReference>
<dbReference type="SMART" id="SM00184">
    <property type="entry name" value="RING"/>
    <property type="match status" value="1"/>
</dbReference>
<dbReference type="Pfam" id="PF18386">
    <property type="entry name" value="ROQ_II"/>
    <property type="match status" value="1"/>
</dbReference>
<keyword evidence="4" id="KW-0808">Transferase</keyword>
<dbReference type="InterPro" id="IPR036855">
    <property type="entry name" value="Znf_CCCH_sf"/>
</dbReference>
<dbReference type="InterPro" id="IPR017907">
    <property type="entry name" value="Znf_RING_CS"/>
</dbReference>
<dbReference type="Proteomes" id="UP000694925">
    <property type="component" value="Unplaced"/>
</dbReference>
<dbReference type="Gene3D" id="1.20.120.1790">
    <property type="match status" value="1"/>
</dbReference>
<feature type="domain" description="RING-type" evidence="11">
    <location>
        <begin position="14"/>
        <end position="54"/>
    </location>
</feature>
<feature type="region of interest" description="Disordered" evidence="10">
    <location>
        <begin position="457"/>
        <end position="477"/>
    </location>
</feature>
<dbReference type="Gene3D" id="4.10.1000.10">
    <property type="entry name" value="Zinc finger, CCCH-type"/>
    <property type="match status" value="1"/>
</dbReference>
<dbReference type="InterPro" id="IPR052249">
    <property type="entry name" value="Roquin_domain"/>
</dbReference>
<comment type="catalytic activity">
    <reaction evidence="1">
        <text>S-ubiquitinyl-[E2 ubiquitin-conjugating enzyme]-L-cysteine + [acceptor protein]-L-lysine = [E2 ubiquitin-conjugating enzyme]-L-cysteine + N(6)-ubiquitinyl-[acceptor protein]-L-lysine.</text>
        <dbReference type="EC" id="2.3.2.27"/>
    </reaction>
</comment>
<feature type="domain" description="C3H1-type" evidence="12">
    <location>
        <begin position="415"/>
        <end position="443"/>
    </location>
</feature>
<evidence type="ECO:0000256" key="5">
    <source>
        <dbReference type="ARBA" id="ARBA00022723"/>
    </source>
</evidence>
<dbReference type="GO" id="GO:0061630">
    <property type="term" value="F:ubiquitin protein ligase activity"/>
    <property type="evidence" value="ECO:0007669"/>
    <property type="project" value="UniProtKB-EC"/>
</dbReference>
<comment type="subcellular location">
    <subcellularLocation>
        <location evidence="2">Cytoplasm</location>
        <location evidence="2">P-body</location>
    </subcellularLocation>
</comment>
<dbReference type="Pfam" id="PF00642">
    <property type="entry name" value="zf-CCCH"/>
    <property type="match status" value="1"/>
</dbReference>
<accession>A0AAJ7WGG5</accession>
<dbReference type="InterPro" id="IPR013083">
    <property type="entry name" value="Znf_RING/FYVE/PHD"/>
</dbReference>
<dbReference type="PROSITE" id="PS50103">
    <property type="entry name" value="ZF_C3H1"/>
    <property type="match status" value="1"/>
</dbReference>
<evidence type="ECO:0000259" key="11">
    <source>
        <dbReference type="PROSITE" id="PS50089"/>
    </source>
</evidence>
<dbReference type="GeneID" id="108632455"/>
<dbReference type="CTD" id="39818"/>
<dbReference type="GO" id="GO:0010494">
    <property type="term" value="C:cytoplasmic stress granule"/>
    <property type="evidence" value="ECO:0007669"/>
    <property type="project" value="TreeGrafter"/>
</dbReference>
<evidence type="ECO:0000259" key="12">
    <source>
        <dbReference type="PROSITE" id="PS50103"/>
    </source>
</evidence>
<evidence type="ECO:0000313" key="14">
    <source>
        <dbReference type="RefSeq" id="XP_026675415.1"/>
    </source>
</evidence>
<dbReference type="PROSITE" id="PS50089">
    <property type="entry name" value="ZF_RING_2"/>
    <property type="match status" value="1"/>
</dbReference>
<dbReference type="GO" id="GO:0000209">
    <property type="term" value="P:protein polyubiquitination"/>
    <property type="evidence" value="ECO:0007669"/>
    <property type="project" value="TreeGrafter"/>
</dbReference>
<dbReference type="GO" id="GO:0006511">
    <property type="term" value="P:ubiquitin-dependent protein catabolic process"/>
    <property type="evidence" value="ECO:0007669"/>
    <property type="project" value="TreeGrafter"/>
</dbReference>
<dbReference type="AlphaFoldDB" id="A0AAJ7WGG5"/>
<dbReference type="InterPro" id="IPR000571">
    <property type="entry name" value="Znf_CCCH"/>
</dbReference>
<dbReference type="RefSeq" id="XP_026675415.1">
    <property type="nucleotide sequence ID" value="XM_026819614.1"/>
</dbReference>
<evidence type="ECO:0000256" key="10">
    <source>
        <dbReference type="SAM" id="MobiDB-lite"/>
    </source>
</evidence>
<keyword evidence="5 8" id="KW-0479">Metal-binding</keyword>
<sequence length="929" mass="103877">MPIQAPQWTEFLSCPVCCHDFDVAIRGPISLGCGHTICRTCLANLHRKQCPFDQSVINTEVERLPVNEALLQLVGNSIPTNVATAYQKLLPPEDHANYLVAKRCIEELALYLKPCQANPSLTTGVGLVSRPMQRKLVTLVGCQLVEPEGRARAVRAARSLGERSVTELILQHQNPQQLNANLWAAVRARGCQFLGPAMQEEVLKLVLLALEDGSALSRKVLVMFVVQRLESHFPQASKTSIGHVVQLLYRASCFKVSKREGDSSLMQLKEEFRTYEALRREHDAQIVQIATEAGLRIAPDQWSALLYGDTSHKSHMQSIIDKLQTPQSFAQSVQELVIALQRTPDPGQLSSLRPQLELLAAIDPNPETDPPTLAECRAALEAVRTVVAALVEFIQQHGNRKTQDGIHNVGPAQSKYKVSMCRDLALRGSCPRSINCTFAHSDMELDKYRAKNRKLSLRSNLPGNNNSDMKTDKSLNGLNNKAFKQNDDLSYHSIKSHDNSHRESAYNCEVNGERLDRSYDAVSLLDYNSMNKVNPMQHHTPANENNFIGSLTNYVLPSPQGMLPMVPTKNMDVHCSHYIVPNTPVDYTAPNLGMWDSTQISSNMTNGIPNTKKQRTVAKTLAMLLQRRMEILNQLETIVNKQVPMKTNYDMQGDALSSNLSIWTNTSNNPMVPSTNINCNNNFRCADPILLDDEFVPFDASSNSKYGPISKLSKNLIRTTNGVQTNNFYAEGGTPPAISAYRPIPNANSITSWYYGNQPYAIGANGGIQPINNTGIGDSYITFGRNISDTTMQLPRADCMSKDLILESQKVKQQLKHLEKKINDLKLATQGATFTAGERLAQELQMIEAGIREKEKDVRNWSPYGTVPWIQSSNNLLSPQNFNADYKPEEEDTYEAGIANDMRELELRWEFELQEQEKHWSSEEDNSKK</sequence>
<name>A0AAJ7WGG5_9HYME</name>
<feature type="zinc finger region" description="C3H1-type" evidence="8">
    <location>
        <begin position="415"/>
        <end position="443"/>
    </location>
</feature>
<dbReference type="PANTHER" id="PTHR13139">
    <property type="entry name" value="RING FINGER AND CCCH-TYPE ZINC FINGER DOMAIN-CONTAINING PROTEIN"/>
    <property type="match status" value="1"/>
</dbReference>
<evidence type="ECO:0000256" key="2">
    <source>
        <dbReference type="ARBA" id="ARBA00004201"/>
    </source>
</evidence>
<protein>
    <recommendedName>
        <fullName evidence="3">RING-type E3 ubiquitin transferase</fullName>
        <ecNumber evidence="3">2.3.2.27</ecNumber>
    </recommendedName>
</protein>
<evidence type="ECO:0000256" key="6">
    <source>
        <dbReference type="ARBA" id="ARBA00022771"/>
    </source>
</evidence>
<evidence type="ECO:0000256" key="1">
    <source>
        <dbReference type="ARBA" id="ARBA00000900"/>
    </source>
</evidence>
<proteinExistence type="predicted"/>
<evidence type="ECO:0000256" key="4">
    <source>
        <dbReference type="ARBA" id="ARBA00022679"/>
    </source>
</evidence>
<dbReference type="EC" id="2.3.2.27" evidence="3"/>
<dbReference type="SUPFAM" id="SSF57850">
    <property type="entry name" value="RING/U-box"/>
    <property type="match status" value="1"/>
</dbReference>
<dbReference type="SUPFAM" id="SSF90229">
    <property type="entry name" value="CCCH zinc finger"/>
    <property type="match status" value="1"/>
</dbReference>